<evidence type="ECO:0000313" key="1">
    <source>
        <dbReference type="EMBL" id="BES95297.1"/>
    </source>
</evidence>
<evidence type="ECO:0000313" key="2">
    <source>
        <dbReference type="Proteomes" id="UP001307889"/>
    </source>
</evidence>
<protein>
    <submittedName>
        <fullName evidence="1">Uncharacterized protein</fullName>
    </submittedName>
</protein>
<reference evidence="1 2" key="1">
    <citation type="submission" date="2023-09" db="EMBL/GenBank/DDBJ databases">
        <title>Nesidiocoris tenuis whole genome shotgun sequence.</title>
        <authorList>
            <person name="Shibata T."/>
            <person name="Shimoda M."/>
            <person name="Kobayashi T."/>
            <person name="Uehara T."/>
        </authorList>
    </citation>
    <scope>NUCLEOTIDE SEQUENCE [LARGE SCALE GENOMIC DNA]</scope>
    <source>
        <strain evidence="1 2">Japan</strain>
    </source>
</reference>
<organism evidence="1 2">
    <name type="scientific">Nesidiocoris tenuis</name>
    <dbReference type="NCBI Taxonomy" id="355587"/>
    <lineage>
        <taxon>Eukaryota</taxon>
        <taxon>Metazoa</taxon>
        <taxon>Ecdysozoa</taxon>
        <taxon>Arthropoda</taxon>
        <taxon>Hexapoda</taxon>
        <taxon>Insecta</taxon>
        <taxon>Pterygota</taxon>
        <taxon>Neoptera</taxon>
        <taxon>Paraneoptera</taxon>
        <taxon>Hemiptera</taxon>
        <taxon>Heteroptera</taxon>
        <taxon>Panheteroptera</taxon>
        <taxon>Cimicomorpha</taxon>
        <taxon>Miridae</taxon>
        <taxon>Dicyphina</taxon>
        <taxon>Nesidiocoris</taxon>
    </lineage>
</organism>
<name>A0ABN7AV79_9HEMI</name>
<sequence>MHFSLLRMSASLSDIGFLADMDERAHGVYERHVYVDVYDSELKSRKVSERRNLLPRVLFRRFRCRF</sequence>
<dbReference type="Proteomes" id="UP001307889">
    <property type="component" value="Chromosome 6"/>
</dbReference>
<proteinExistence type="predicted"/>
<gene>
    <name evidence="1" type="ORF">NTJ_08107</name>
</gene>
<accession>A0ABN7AV79</accession>
<keyword evidence="2" id="KW-1185">Reference proteome</keyword>
<dbReference type="EMBL" id="AP028914">
    <property type="protein sequence ID" value="BES95297.1"/>
    <property type="molecule type" value="Genomic_DNA"/>
</dbReference>